<dbReference type="RefSeq" id="WP_012900861.1">
    <property type="nucleotide sequence ID" value="NC_013665.1"/>
</dbReference>
<reference evidence="2" key="3">
    <citation type="journal article" date="2011" name="PLoS ONE">
        <title>Genome sequence of a mesophilic hydrogenotrophic methanogen Methanocella paludicola, the first cultivated representative of the order Methanocellales.</title>
        <authorList>
            <person name="Sakai S."/>
            <person name="Takaki Y."/>
            <person name="Shimamura S."/>
            <person name="Sekine M."/>
            <person name="Tajima T."/>
            <person name="Kosugi H."/>
            <person name="Ichikawa N."/>
            <person name="Tasumi E."/>
            <person name="Hiraki A.T."/>
            <person name="Shimizu A."/>
            <person name="Kato Y."/>
            <person name="Nishiko R."/>
            <person name="Mori K."/>
            <person name="Fujita N."/>
            <person name="Imachi H."/>
            <person name="Takai K."/>
        </authorList>
    </citation>
    <scope>NUCLEOTIDE SEQUENCE [LARGE SCALE GENOMIC DNA]</scope>
    <source>
        <strain evidence="2">DSM 17711 / JCM 13418 / NBRC 101707 / SANAE</strain>
    </source>
</reference>
<keyword evidence="2" id="KW-1185">Reference proteome</keyword>
<evidence type="ECO:0000313" key="2">
    <source>
        <dbReference type="Proteomes" id="UP000001882"/>
    </source>
</evidence>
<dbReference type="InParanoid" id="D1Z0G5"/>
<accession>D1Z0G5</accession>
<dbReference type="Proteomes" id="UP000001882">
    <property type="component" value="Chromosome"/>
</dbReference>
<gene>
    <name evidence="1" type="ordered locus">MCP_2115</name>
</gene>
<dbReference type="AlphaFoldDB" id="D1Z0G5"/>
<evidence type="ECO:0000313" key="1">
    <source>
        <dbReference type="EMBL" id="BAI62187.1"/>
    </source>
</evidence>
<dbReference type="KEGG" id="mpd:MCP_2115"/>
<reference evidence="1 2" key="1">
    <citation type="journal article" date="2007" name="Appl. Environ. Microbiol.">
        <title>Isolation of key methanogens for global methane emission from rice paddy fields: a novel isolate affiliated with the clone cluster rice cluster I.</title>
        <authorList>
            <person name="Sakai S."/>
            <person name="Imachi H."/>
            <person name="Sekiguchi Y."/>
            <person name="Ohashi A."/>
            <person name="Harada H."/>
            <person name="Kamagata Y."/>
        </authorList>
    </citation>
    <scope>NUCLEOTIDE SEQUENCE [LARGE SCALE GENOMIC DNA]</scope>
    <source>
        <strain evidence="2">DSM 17711 / JCM 13418 / NBRC 101707 / SANAE</strain>
    </source>
</reference>
<protein>
    <submittedName>
        <fullName evidence="1">Uncharacterized protein</fullName>
    </submittedName>
</protein>
<reference evidence="1 2" key="2">
    <citation type="journal article" date="2008" name="Int. J. Syst. Evol. Microbiol.">
        <title>Methanocella paludicola gen. nov., sp. nov., a methane-producing archaeon, the first isolate of the lineage 'Rice Cluster I', and proposal of the new archaeal order Methanocellales ord. nov.</title>
        <authorList>
            <person name="Sakai S."/>
            <person name="Imachi H."/>
            <person name="Hanada S."/>
            <person name="Ohashi A."/>
            <person name="Harada H."/>
            <person name="Kamagata Y."/>
        </authorList>
    </citation>
    <scope>NUCLEOTIDE SEQUENCE [LARGE SCALE GENOMIC DNA]</scope>
    <source>
        <strain evidence="2">DSM 17711 / JCM 13418 / NBRC 101707 / SANAE</strain>
    </source>
</reference>
<organism evidence="1 2">
    <name type="scientific">Methanocella paludicola (strain DSM 17711 / JCM 13418 / NBRC 101707 / SANAE)</name>
    <dbReference type="NCBI Taxonomy" id="304371"/>
    <lineage>
        <taxon>Archaea</taxon>
        <taxon>Methanobacteriati</taxon>
        <taxon>Methanobacteriota</taxon>
        <taxon>Stenosarchaea group</taxon>
        <taxon>Methanomicrobia</taxon>
        <taxon>Methanocellales</taxon>
        <taxon>Methanocellaceae</taxon>
        <taxon>Methanocella</taxon>
    </lineage>
</organism>
<name>D1Z0G5_METPS</name>
<proteinExistence type="predicted"/>
<dbReference type="GeneID" id="8681964"/>
<dbReference type="EMBL" id="AP011532">
    <property type="protein sequence ID" value="BAI62187.1"/>
    <property type="molecule type" value="Genomic_DNA"/>
</dbReference>
<sequence length="130" mass="14505">MRSLKEWAESIKTARIVKDTRERKDAAVQFTKALVQADGPVQPVVRRIQEAGSAWYSIGMKSFKNLTLSAADDDIVEVRKSCDVCDHPYAVKIKAWKIRSCDVAAAPCPRCSAYQVLDLDVVRKENFGAC</sequence>